<proteinExistence type="predicted"/>
<reference evidence="1 2" key="1">
    <citation type="journal article" date="2012" name="Genet. Mol. Biol.">
        <title>Analysis of 16S rRNA and mxaF genes revealing insights into Methylobacterium niche-specific plant association.</title>
        <authorList>
            <person name="Dourado M.N."/>
            <person name="Andreote F.D."/>
            <person name="Dini-Andreote F."/>
            <person name="Conti R."/>
            <person name="Araujo J.M."/>
            <person name="Araujo W.L."/>
        </authorList>
    </citation>
    <scope>NUCLEOTIDE SEQUENCE [LARGE SCALE GENOMIC DNA]</scope>
    <source>
        <strain evidence="1 2">SR1.6/6</strain>
    </source>
</reference>
<name>A0A6B9FXV4_9HYPH</name>
<organism evidence="1 2">
    <name type="scientific">Methylobacterium mesophilicum SR1.6/6</name>
    <dbReference type="NCBI Taxonomy" id="908290"/>
    <lineage>
        <taxon>Bacteria</taxon>
        <taxon>Pseudomonadati</taxon>
        <taxon>Pseudomonadota</taxon>
        <taxon>Alphaproteobacteria</taxon>
        <taxon>Hyphomicrobiales</taxon>
        <taxon>Methylobacteriaceae</taxon>
        <taxon>Methylobacterium</taxon>
    </lineage>
</organism>
<reference evidence="1 2" key="2">
    <citation type="journal article" date="2013" name="Genome Announc.">
        <title>Draft Genome Sequence of Methylobacterium mesophilicum Strain SR1.6/6, Isolated from Citrus sinensis.</title>
        <authorList>
            <person name="Marinho Almeida D."/>
            <person name="Dini-Andreote F."/>
            <person name="Camargo Neves A.A."/>
            <person name="Juca Ramos R.T."/>
            <person name="Andreote F.D."/>
            <person name="Carneiro A.R."/>
            <person name="Oliveira de Souza Lima A."/>
            <person name="Caracciolo Gomes de Sa P.H."/>
            <person name="Ribeiro Barbosa M.S."/>
            <person name="Araujo W.L."/>
            <person name="Silva A."/>
        </authorList>
    </citation>
    <scope>NUCLEOTIDE SEQUENCE [LARGE SCALE GENOMIC DNA]</scope>
    <source>
        <strain evidence="1 2">SR1.6/6</strain>
    </source>
</reference>
<gene>
    <name evidence="1" type="ORF">MMSR116_28050</name>
</gene>
<protein>
    <submittedName>
        <fullName evidence="1">Uncharacterized protein</fullName>
    </submittedName>
</protein>
<dbReference type="RefSeq" id="WP_010684133.1">
    <property type="nucleotide sequence ID" value="NZ_CP043538.1"/>
</dbReference>
<dbReference type="AlphaFoldDB" id="A0A6B9FXV4"/>
<dbReference type="KEGG" id="mmes:MMSR116_28050"/>
<accession>A0A6B9FXV4</accession>
<evidence type="ECO:0000313" key="2">
    <source>
        <dbReference type="Proteomes" id="UP000012488"/>
    </source>
</evidence>
<dbReference type="OrthoDB" id="7997737at2"/>
<dbReference type="Proteomes" id="UP000012488">
    <property type="component" value="Chromosome"/>
</dbReference>
<dbReference type="EMBL" id="CP043538">
    <property type="protein sequence ID" value="QGY05324.1"/>
    <property type="molecule type" value="Genomic_DNA"/>
</dbReference>
<sequence length="81" mass="8858">MAYVTIEKDGEPWMFCHSTHEGEVEKQIRAASLEAPTATFTSRPSTPVESQHCADAMDAQSGVVEDPFKFFAVPVVEDPAT</sequence>
<evidence type="ECO:0000313" key="1">
    <source>
        <dbReference type="EMBL" id="QGY05324.1"/>
    </source>
</evidence>